<evidence type="ECO:0000256" key="1">
    <source>
        <dbReference type="SAM" id="SignalP"/>
    </source>
</evidence>
<dbReference type="PANTHER" id="PTHR34587">
    <property type="entry name" value="VWFA DOMAIN-CONTAINING PROTEIN"/>
    <property type="match status" value="1"/>
</dbReference>
<organism evidence="2 3">
    <name type="scientific">Acaulospora morrowiae</name>
    <dbReference type="NCBI Taxonomy" id="94023"/>
    <lineage>
        <taxon>Eukaryota</taxon>
        <taxon>Fungi</taxon>
        <taxon>Fungi incertae sedis</taxon>
        <taxon>Mucoromycota</taxon>
        <taxon>Glomeromycotina</taxon>
        <taxon>Glomeromycetes</taxon>
        <taxon>Diversisporales</taxon>
        <taxon>Acaulosporaceae</taxon>
        <taxon>Acaulospora</taxon>
    </lineage>
</organism>
<comment type="caution">
    <text evidence="2">The sequence shown here is derived from an EMBL/GenBank/DDBJ whole genome shotgun (WGS) entry which is preliminary data.</text>
</comment>
<dbReference type="PANTHER" id="PTHR34587:SF2">
    <property type="entry name" value="G-PROTEIN COUPLED RECEPTORS FAMILY 1 PROFILE DOMAIN-CONTAINING PROTEIN"/>
    <property type="match status" value="1"/>
</dbReference>
<name>A0A9N9FJ63_9GLOM</name>
<reference evidence="2" key="1">
    <citation type="submission" date="2021-06" db="EMBL/GenBank/DDBJ databases">
        <authorList>
            <person name="Kallberg Y."/>
            <person name="Tangrot J."/>
            <person name="Rosling A."/>
        </authorList>
    </citation>
    <scope>NUCLEOTIDE SEQUENCE</scope>
    <source>
        <strain evidence="2">CL551</strain>
    </source>
</reference>
<gene>
    <name evidence="2" type="ORF">AMORRO_LOCUS5096</name>
</gene>
<keyword evidence="1" id="KW-0732">Signal</keyword>
<feature type="signal peptide" evidence="1">
    <location>
        <begin position="1"/>
        <end position="22"/>
    </location>
</feature>
<dbReference type="AlphaFoldDB" id="A0A9N9FJ63"/>
<proteinExistence type="predicted"/>
<keyword evidence="3" id="KW-1185">Reference proteome</keyword>
<evidence type="ECO:0000313" key="2">
    <source>
        <dbReference type="EMBL" id="CAG8540365.1"/>
    </source>
</evidence>
<feature type="chain" id="PRO_5040227879" evidence="1">
    <location>
        <begin position="23"/>
        <end position="221"/>
    </location>
</feature>
<dbReference type="InterPro" id="IPR053216">
    <property type="entry name" value="Appressorial_penetr-assoc"/>
</dbReference>
<evidence type="ECO:0000313" key="3">
    <source>
        <dbReference type="Proteomes" id="UP000789342"/>
    </source>
</evidence>
<sequence length="221" mass="24609">MMTMKLNLLVLYLILAYTLIRAETKFVGSHIAQKVKPPPLKKFHDRHISQFCKLSKLGPGDGTQNKDGFCSSTPQGEVPKFTHMPSTLILEPHNGATLKAHHNFTVKIKTDSLSLGNFADPLTQYNLFSQTLDSNGFILGHQHLTVQRLHKLNCPPDAKDFAFFEGLNDSGEKDILTVNVDKLPPGLYRICTISASFSHQPLVMPVAKRGSQDDCIRITLE</sequence>
<dbReference type="Proteomes" id="UP000789342">
    <property type="component" value="Unassembled WGS sequence"/>
</dbReference>
<accession>A0A9N9FJ63</accession>
<protein>
    <submittedName>
        <fullName evidence="2">2973_t:CDS:1</fullName>
    </submittedName>
</protein>
<dbReference type="EMBL" id="CAJVPV010002969">
    <property type="protein sequence ID" value="CAG8540365.1"/>
    <property type="molecule type" value="Genomic_DNA"/>
</dbReference>
<dbReference type="OrthoDB" id="2336871at2759"/>